<dbReference type="InterPro" id="IPR020449">
    <property type="entry name" value="Tscrpt_reg_AraC-type_HTH"/>
</dbReference>
<dbReference type="PANTHER" id="PTHR47894:SF1">
    <property type="entry name" value="HTH-TYPE TRANSCRIPTIONAL REGULATOR VQSM"/>
    <property type="match status" value="1"/>
</dbReference>
<keyword evidence="7" id="KW-1185">Reference proteome</keyword>
<name>A0ABM5VV61_ECTME</name>
<reference evidence="6 7" key="1">
    <citation type="submission" date="2015-11" db="EMBL/GenBank/DDBJ databases">
        <authorList>
            <person name="Chong T.M."/>
            <person name="Chan K.G."/>
            <person name="Dessaux Y."/>
        </authorList>
    </citation>
    <scope>NUCLEOTIDE SEQUENCE [LARGE SCALE GENOMIC DNA]</scope>
    <source>
        <strain evidence="6 7">S5.2</strain>
    </source>
</reference>
<accession>A0ABM5VV61</accession>
<feature type="domain" description="HTH araC/xylS-type" evidence="5">
    <location>
        <begin position="244"/>
        <end position="342"/>
    </location>
</feature>
<dbReference type="PROSITE" id="PS01124">
    <property type="entry name" value="HTH_ARAC_FAMILY_2"/>
    <property type="match status" value="1"/>
</dbReference>
<evidence type="ECO:0000259" key="5">
    <source>
        <dbReference type="PROSITE" id="PS01124"/>
    </source>
</evidence>
<dbReference type="InterPro" id="IPR018060">
    <property type="entry name" value="HTH_AraC"/>
</dbReference>
<evidence type="ECO:0000256" key="1">
    <source>
        <dbReference type="ARBA" id="ARBA00023015"/>
    </source>
</evidence>
<evidence type="ECO:0000256" key="2">
    <source>
        <dbReference type="ARBA" id="ARBA00023125"/>
    </source>
</evidence>
<keyword evidence="2" id="KW-0238">DNA-binding</keyword>
<dbReference type="InterPro" id="IPR009057">
    <property type="entry name" value="Homeodomain-like_sf"/>
</dbReference>
<protein>
    <submittedName>
        <fullName evidence="6">AraC family transcriptional regulator</fullName>
    </submittedName>
</protein>
<dbReference type="Pfam" id="PF12833">
    <property type="entry name" value="HTH_18"/>
    <property type="match status" value="1"/>
</dbReference>
<dbReference type="InterPro" id="IPR032687">
    <property type="entry name" value="AraC-type_N"/>
</dbReference>
<feature type="compositionally biased region" description="Low complexity" evidence="4">
    <location>
        <begin position="348"/>
        <end position="362"/>
    </location>
</feature>
<dbReference type="PRINTS" id="PR00032">
    <property type="entry name" value="HTHARAC"/>
</dbReference>
<organism evidence="6 7">
    <name type="scientific">Ectopseudomonas mendocina S5.2</name>
    <dbReference type="NCBI Taxonomy" id="1225174"/>
    <lineage>
        <taxon>Bacteria</taxon>
        <taxon>Pseudomonadati</taxon>
        <taxon>Pseudomonadota</taxon>
        <taxon>Gammaproteobacteria</taxon>
        <taxon>Pseudomonadales</taxon>
        <taxon>Pseudomonadaceae</taxon>
        <taxon>Ectopseudomonas</taxon>
    </lineage>
</organism>
<evidence type="ECO:0000313" key="6">
    <source>
        <dbReference type="EMBL" id="ALN18723.1"/>
    </source>
</evidence>
<dbReference type="PANTHER" id="PTHR47894">
    <property type="entry name" value="HTH-TYPE TRANSCRIPTIONAL REGULATOR GADX"/>
    <property type="match status" value="1"/>
</dbReference>
<evidence type="ECO:0000256" key="3">
    <source>
        <dbReference type="ARBA" id="ARBA00023163"/>
    </source>
</evidence>
<gene>
    <name evidence="6" type="ORF">DW68_008790</name>
</gene>
<evidence type="ECO:0000256" key="4">
    <source>
        <dbReference type="SAM" id="MobiDB-lite"/>
    </source>
</evidence>
<dbReference type="Pfam" id="PF12625">
    <property type="entry name" value="Arabinose_bd"/>
    <property type="match status" value="1"/>
</dbReference>
<dbReference type="EMBL" id="CP013124">
    <property type="protein sequence ID" value="ALN18723.1"/>
    <property type="molecule type" value="Genomic_DNA"/>
</dbReference>
<keyword evidence="3" id="KW-0804">Transcription</keyword>
<dbReference type="Gene3D" id="1.10.10.60">
    <property type="entry name" value="Homeodomain-like"/>
    <property type="match status" value="1"/>
</dbReference>
<keyword evidence="1" id="KW-0805">Transcription regulation</keyword>
<feature type="region of interest" description="Disordered" evidence="4">
    <location>
        <begin position="342"/>
        <end position="362"/>
    </location>
</feature>
<proteinExistence type="predicted"/>
<evidence type="ECO:0000313" key="7">
    <source>
        <dbReference type="Proteomes" id="UP000028530"/>
    </source>
</evidence>
<dbReference type="SUPFAM" id="SSF46689">
    <property type="entry name" value="Homeodomain-like"/>
    <property type="match status" value="1"/>
</dbReference>
<dbReference type="SMART" id="SM00342">
    <property type="entry name" value="HTH_ARAC"/>
    <property type="match status" value="1"/>
</dbReference>
<dbReference type="Proteomes" id="UP000028530">
    <property type="component" value="Chromosome"/>
</dbReference>
<sequence length="362" mass="40517">MVMKTSRVRLGDLSVGFTHALADALHEQGQRPEPLLDQFGLDAARLSEPRARLSIPRFMRLGHSAIVLCGNPALGLDMGRHSRLSQVGLAGICAAQAPDLREAARTLTRFEPLYAANYRGRSGFSEDARGAWLHFYSISPYNAYNRFVVDSVLAGWQINLGQVVGRPVTLEKVEIEFPAPEYDERYEALFGCPVEFNAGANRLRLGNEALAQRNPQHCPGTWRHLVELCERELDQLTRTRSLRERVIQLLGPLLHGHEPDLDEVAHSLHLPSWTLRRKLAEEGTQFRTILNDTRRDLATAYIRDTELAFGEIAYLLGFASAEAFQRAFKRWLGQTPGDYRRAQRRAAGEAQSSVASSTSITS</sequence>